<sequence>MVAVTAPPAGRRLSELVGVGFFLVMLATLPAWLIYETWSLQEAERRAWDISGPPCPVVAHGAAFAADTPYEFSYGGARFARRFGHASCASPLGEGLIPGDPYRVCQFTGPAMVAVATERGVTVFKPGVGHRATVTVRDGKASCVVGGWFGT</sequence>
<proteinExistence type="predicted"/>
<comment type="caution">
    <text evidence="2">The sequence shown here is derived from an EMBL/GenBank/DDBJ whole genome shotgun (WGS) entry which is preliminary data.</text>
</comment>
<evidence type="ECO:0000313" key="2">
    <source>
        <dbReference type="EMBL" id="MET3526768.1"/>
    </source>
</evidence>
<evidence type="ECO:0000313" key="3">
    <source>
        <dbReference type="Proteomes" id="UP001549110"/>
    </source>
</evidence>
<keyword evidence="1" id="KW-0812">Transmembrane</keyword>
<organism evidence="2 3">
    <name type="scientific">Phenylobacterium koreense</name>
    <dbReference type="NCBI Taxonomy" id="266125"/>
    <lineage>
        <taxon>Bacteria</taxon>
        <taxon>Pseudomonadati</taxon>
        <taxon>Pseudomonadota</taxon>
        <taxon>Alphaproteobacteria</taxon>
        <taxon>Caulobacterales</taxon>
        <taxon>Caulobacteraceae</taxon>
        <taxon>Phenylobacterium</taxon>
    </lineage>
</organism>
<keyword evidence="1" id="KW-1133">Transmembrane helix</keyword>
<dbReference type="RefSeq" id="WP_331932873.1">
    <property type="nucleotide sequence ID" value="NZ_JBEPLU010000001.1"/>
</dbReference>
<keyword evidence="1" id="KW-0472">Membrane</keyword>
<feature type="transmembrane region" description="Helical" evidence="1">
    <location>
        <begin position="16"/>
        <end position="35"/>
    </location>
</feature>
<name>A0ABV2EIC8_9CAUL</name>
<gene>
    <name evidence="2" type="ORF">ABID41_001863</name>
</gene>
<dbReference type="Proteomes" id="UP001549110">
    <property type="component" value="Unassembled WGS sequence"/>
</dbReference>
<evidence type="ECO:0000256" key="1">
    <source>
        <dbReference type="SAM" id="Phobius"/>
    </source>
</evidence>
<accession>A0ABV2EIC8</accession>
<reference evidence="2 3" key="1">
    <citation type="submission" date="2024-06" db="EMBL/GenBank/DDBJ databases">
        <title>Genomic Encyclopedia of Type Strains, Phase IV (KMG-IV): sequencing the most valuable type-strain genomes for metagenomic binning, comparative biology and taxonomic classification.</title>
        <authorList>
            <person name="Goeker M."/>
        </authorList>
    </citation>
    <scope>NUCLEOTIDE SEQUENCE [LARGE SCALE GENOMIC DNA]</scope>
    <source>
        <strain evidence="2 3">DSM 17809</strain>
    </source>
</reference>
<dbReference type="EMBL" id="JBEPLU010000001">
    <property type="protein sequence ID" value="MET3526768.1"/>
    <property type="molecule type" value="Genomic_DNA"/>
</dbReference>
<protein>
    <submittedName>
        <fullName evidence="2">Uncharacterized protein</fullName>
    </submittedName>
</protein>
<keyword evidence="3" id="KW-1185">Reference proteome</keyword>